<dbReference type="GO" id="GO:0003735">
    <property type="term" value="F:structural constituent of ribosome"/>
    <property type="evidence" value="ECO:0007669"/>
    <property type="project" value="InterPro"/>
</dbReference>
<dbReference type="RefSeq" id="WP_015556099.1">
    <property type="nucleotide sequence ID" value="NC_021038.1"/>
</dbReference>
<dbReference type="InterPro" id="IPR001911">
    <property type="entry name" value="Ribosomal_bS21"/>
</dbReference>
<gene>
    <name evidence="5" type="primary">rpsU</name>
    <name evidence="8" type="ORF">SY1_05440</name>
</gene>
<dbReference type="KEGG" id="sbr:SY1_05440"/>
<evidence type="ECO:0000313" key="9">
    <source>
        <dbReference type="Proteomes" id="UP000008957"/>
    </source>
</evidence>
<dbReference type="Gene3D" id="1.20.5.1150">
    <property type="entry name" value="Ribosomal protein S8"/>
    <property type="match status" value="1"/>
</dbReference>
<keyword evidence="2 5" id="KW-0689">Ribosomal protein</keyword>
<feature type="compositionally biased region" description="Basic residues" evidence="7">
    <location>
        <begin position="54"/>
        <end position="65"/>
    </location>
</feature>
<reference evidence="9" key="1">
    <citation type="submission" date="2010-03" db="EMBL/GenBank/DDBJ databases">
        <title>The genome sequence of Synergistetes sp. SGP1.</title>
        <authorList>
            <consortium name="metaHIT consortium -- http://www.metahit.eu/"/>
            <person name="Pajon A."/>
            <person name="Turner K."/>
            <person name="Parkhill J."/>
            <person name="Wade W."/>
            <person name="Vartoukian S."/>
        </authorList>
    </citation>
    <scope>NUCLEOTIDE SEQUENCE [LARGE SCALE GENOMIC DNA]</scope>
    <source>
        <strain evidence="9">SGP1</strain>
    </source>
</reference>
<dbReference type="Proteomes" id="UP000008957">
    <property type="component" value="Chromosome"/>
</dbReference>
<organism evidence="8 9">
    <name type="scientific">Fretibacterium fastidiosum</name>
    <dbReference type="NCBI Taxonomy" id="651822"/>
    <lineage>
        <taxon>Bacteria</taxon>
        <taxon>Thermotogati</taxon>
        <taxon>Synergistota</taxon>
        <taxon>Synergistia</taxon>
        <taxon>Synergistales</taxon>
        <taxon>Aminobacteriaceae</taxon>
        <taxon>Fretibacterium</taxon>
    </lineage>
</organism>
<dbReference type="AlphaFoldDB" id="A0AB94IW40"/>
<dbReference type="HAMAP" id="MF_00358">
    <property type="entry name" value="Ribosomal_bS21"/>
    <property type="match status" value="1"/>
</dbReference>
<dbReference type="PRINTS" id="PR00976">
    <property type="entry name" value="RIBOSOMALS21"/>
</dbReference>
<feature type="compositionally biased region" description="Basic and acidic residues" evidence="7">
    <location>
        <begin position="32"/>
        <end position="53"/>
    </location>
</feature>
<dbReference type="GO" id="GO:0005840">
    <property type="term" value="C:ribosome"/>
    <property type="evidence" value="ECO:0007669"/>
    <property type="project" value="UniProtKB-KW"/>
</dbReference>
<evidence type="ECO:0000256" key="1">
    <source>
        <dbReference type="ARBA" id="ARBA00006640"/>
    </source>
</evidence>
<feature type="region of interest" description="Disordered" evidence="7">
    <location>
        <begin position="32"/>
        <end position="65"/>
    </location>
</feature>
<keyword evidence="3 5" id="KW-0687">Ribonucleoprotein</keyword>
<evidence type="ECO:0000256" key="2">
    <source>
        <dbReference type="ARBA" id="ARBA00022980"/>
    </source>
</evidence>
<dbReference type="GO" id="GO:1990904">
    <property type="term" value="C:ribonucleoprotein complex"/>
    <property type="evidence" value="ECO:0007669"/>
    <property type="project" value="UniProtKB-KW"/>
</dbReference>
<evidence type="ECO:0000256" key="4">
    <source>
        <dbReference type="ARBA" id="ARBA00035135"/>
    </source>
</evidence>
<dbReference type="EMBL" id="FP929056">
    <property type="protein sequence ID" value="CBL27952.1"/>
    <property type="molecule type" value="Genomic_DNA"/>
</dbReference>
<evidence type="ECO:0000256" key="3">
    <source>
        <dbReference type="ARBA" id="ARBA00023274"/>
    </source>
</evidence>
<proteinExistence type="inferred from homology"/>
<name>A0AB94IW40_9BACT</name>
<protein>
    <recommendedName>
        <fullName evidence="4 5">Small ribosomal subunit protein bS21</fullName>
    </recommendedName>
</protein>
<evidence type="ECO:0000256" key="6">
    <source>
        <dbReference type="RuleBase" id="RU000667"/>
    </source>
</evidence>
<dbReference type="InterPro" id="IPR038380">
    <property type="entry name" value="Ribosomal_bS21_sf"/>
</dbReference>
<comment type="similarity">
    <text evidence="1 5 6">Belongs to the bacterial ribosomal protein bS21 family.</text>
</comment>
<dbReference type="Pfam" id="PF01165">
    <property type="entry name" value="Ribosomal_S21"/>
    <property type="match status" value="1"/>
</dbReference>
<keyword evidence="9" id="KW-1185">Reference proteome</keyword>
<dbReference type="GO" id="GO:0006412">
    <property type="term" value="P:translation"/>
    <property type="evidence" value="ECO:0007669"/>
    <property type="project" value="UniProtKB-UniRule"/>
</dbReference>
<sequence>MTTVTRKEGENIEDTLRRFKKEVAKVGTLREARKREHYEKPSDAKKLKRAEAARKRKSMRRRNAG</sequence>
<dbReference type="NCBIfam" id="TIGR00030">
    <property type="entry name" value="S21p"/>
    <property type="match status" value="1"/>
</dbReference>
<accession>A0AB94IW40</accession>
<evidence type="ECO:0000256" key="7">
    <source>
        <dbReference type="SAM" id="MobiDB-lite"/>
    </source>
</evidence>
<evidence type="ECO:0000256" key="5">
    <source>
        <dbReference type="HAMAP-Rule" id="MF_00358"/>
    </source>
</evidence>
<reference evidence="8 9" key="2">
    <citation type="submission" date="2010-03" db="EMBL/GenBank/DDBJ databases">
        <authorList>
            <person name="Pajon A."/>
        </authorList>
    </citation>
    <scope>NUCLEOTIDE SEQUENCE [LARGE SCALE GENOMIC DNA]</scope>
    <source>
        <strain evidence="8 9">SGP1</strain>
    </source>
</reference>
<evidence type="ECO:0000313" key="8">
    <source>
        <dbReference type="EMBL" id="CBL27952.1"/>
    </source>
</evidence>